<protein>
    <recommendedName>
        <fullName evidence="7 8">Small ribosomal subunit protein bS20</fullName>
    </recommendedName>
</protein>
<dbReference type="GO" id="GO:0005829">
    <property type="term" value="C:cytosol"/>
    <property type="evidence" value="ECO:0007669"/>
    <property type="project" value="TreeGrafter"/>
</dbReference>
<evidence type="ECO:0000256" key="1">
    <source>
        <dbReference type="ARBA" id="ARBA00003134"/>
    </source>
</evidence>
<evidence type="ECO:0000256" key="8">
    <source>
        <dbReference type="HAMAP-Rule" id="MF_00500"/>
    </source>
</evidence>
<dbReference type="HOGENOM" id="CLU_160655_3_1_7"/>
<dbReference type="InterPro" id="IPR002583">
    <property type="entry name" value="Ribosomal_bS20"/>
</dbReference>
<evidence type="ECO:0000256" key="2">
    <source>
        <dbReference type="ARBA" id="ARBA00007634"/>
    </source>
</evidence>
<dbReference type="PANTHER" id="PTHR33398">
    <property type="entry name" value="30S RIBOSOMAL PROTEIN S20"/>
    <property type="match status" value="1"/>
</dbReference>
<dbReference type="GO" id="GO:0003735">
    <property type="term" value="F:structural constituent of ribosome"/>
    <property type="evidence" value="ECO:0007669"/>
    <property type="project" value="InterPro"/>
</dbReference>
<dbReference type="EMBL" id="CP003985">
    <property type="protein sequence ID" value="AGF79449.1"/>
    <property type="molecule type" value="Genomic_DNA"/>
</dbReference>
<evidence type="ECO:0000256" key="6">
    <source>
        <dbReference type="ARBA" id="ARBA00023274"/>
    </source>
</evidence>
<keyword evidence="4 8" id="KW-0694">RNA-binding</keyword>
<dbReference type="eggNOG" id="COG0268">
    <property type="taxonomic scope" value="Bacteria"/>
</dbReference>
<evidence type="ECO:0000256" key="4">
    <source>
        <dbReference type="ARBA" id="ARBA00022884"/>
    </source>
</evidence>
<feature type="compositionally biased region" description="Basic and acidic residues" evidence="9">
    <location>
        <begin position="1"/>
        <end position="18"/>
    </location>
</feature>
<dbReference type="RefSeq" id="WP_015405135.1">
    <property type="nucleotide sequence ID" value="NC_020304.1"/>
</dbReference>
<dbReference type="FunFam" id="1.20.58.110:FF:000001">
    <property type="entry name" value="30S ribosomal protein S20"/>
    <property type="match status" value="1"/>
</dbReference>
<dbReference type="PANTHER" id="PTHR33398:SF1">
    <property type="entry name" value="SMALL RIBOSOMAL SUBUNIT PROTEIN BS20C"/>
    <property type="match status" value="1"/>
</dbReference>
<accession>M1NIR1</accession>
<dbReference type="SUPFAM" id="SSF46992">
    <property type="entry name" value="Ribosomal protein S20"/>
    <property type="match status" value="1"/>
</dbReference>
<organism evidence="10 11">
    <name type="scientific">Desulfocapsa sulfexigens (strain DSM 10523 / SB164P1)</name>
    <dbReference type="NCBI Taxonomy" id="1167006"/>
    <lineage>
        <taxon>Bacteria</taxon>
        <taxon>Pseudomonadati</taxon>
        <taxon>Thermodesulfobacteriota</taxon>
        <taxon>Desulfobulbia</taxon>
        <taxon>Desulfobulbales</taxon>
        <taxon>Desulfocapsaceae</taxon>
        <taxon>Desulfocapsa</taxon>
    </lineage>
</organism>
<dbReference type="HAMAP" id="MF_00500">
    <property type="entry name" value="Ribosomal_bS20"/>
    <property type="match status" value="1"/>
</dbReference>
<evidence type="ECO:0000313" key="11">
    <source>
        <dbReference type="Proteomes" id="UP000011721"/>
    </source>
</evidence>
<dbReference type="NCBIfam" id="TIGR00029">
    <property type="entry name" value="S20"/>
    <property type="match status" value="1"/>
</dbReference>
<keyword evidence="5 8" id="KW-0689">Ribosomal protein</keyword>
<comment type="similarity">
    <text evidence="2 8">Belongs to the bacterial ribosomal protein bS20 family.</text>
</comment>
<evidence type="ECO:0000313" key="10">
    <source>
        <dbReference type="EMBL" id="AGF79449.1"/>
    </source>
</evidence>
<dbReference type="GO" id="GO:0015935">
    <property type="term" value="C:small ribosomal subunit"/>
    <property type="evidence" value="ECO:0007669"/>
    <property type="project" value="TreeGrafter"/>
</dbReference>
<keyword evidence="6 8" id="KW-0687">Ribonucleoprotein</keyword>
<proteinExistence type="inferred from homology"/>
<dbReference type="InterPro" id="IPR036510">
    <property type="entry name" value="Ribosomal_bS20_sf"/>
</dbReference>
<evidence type="ECO:0000256" key="5">
    <source>
        <dbReference type="ARBA" id="ARBA00022980"/>
    </source>
</evidence>
<name>M1NIR1_DESSD</name>
<evidence type="ECO:0000256" key="3">
    <source>
        <dbReference type="ARBA" id="ARBA00022730"/>
    </source>
</evidence>
<dbReference type="PATRIC" id="fig|1167006.5.peg.3152"/>
<dbReference type="STRING" id="1167006.UWK_02919"/>
<feature type="region of interest" description="Disordered" evidence="9">
    <location>
        <begin position="1"/>
        <end position="24"/>
    </location>
</feature>
<dbReference type="GO" id="GO:0006412">
    <property type="term" value="P:translation"/>
    <property type="evidence" value="ECO:0007669"/>
    <property type="project" value="UniProtKB-UniRule"/>
</dbReference>
<comment type="function">
    <text evidence="1 8">Binds directly to 16S ribosomal RNA.</text>
</comment>
<dbReference type="Pfam" id="PF01649">
    <property type="entry name" value="Ribosomal_S20p"/>
    <property type="match status" value="1"/>
</dbReference>
<dbReference type="Proteomes" id="UP000011721">
    <property type="component" value="Chromosome"/>
</dbReference>
<dbReference type="GO" id="GO:0070181">
    <property type="term" value="F:small ribosomal subunit rRNA binding"/>
    <property type="evidence" value="ECO:0007669"/>
    <property type="project" value="TreeGrafter"/>
</dbReference>
<dbReference type="OrthoDB" id="9807974at2"/>
<evidence type="ECO:0000256" key="9">
    <source>
        <dbReference type="SAM" id="MobiDB-lite"/>
    </source>
</evidence>
<keyword evidence="11" id="KW-1185">Reference proteome</keyword>
<dbReference type="Gene3D" id="1.20.58.110">
    <property type="entry name" value="Ribosomal protein S20"/>
    <property type="match status" value="1"/>
</dbReference>
<sequence>MANHKSAEKRNRQSQDRRIRNRINRTRMRNAIKAVDAAIVEGSQETAQELLMKAVPVIAKTASKGTIHKKNASRKVSRLTKRVNKMQVVA</sequence>
<dbReference type="KEGG" id="dsf:UWK_02919"/>
<gene>
    <name evidence="8" type="primary">rpsT</name>
    <name evidence="10" type="ordered locus">UWK_02919</name>
</gene>
<dbReference type="AlphaFoldDB" id="M1NIR1"/>
<evidence type="ECO:0000256" key="7">
    <source>
        <dbReference type="ARBA" id="ARBA00035136"/>
    </source>
</evidence>
<reference evidence="11" key="1">
    <citation type="journal article" date="2013" name="Stand. Genomic Sci.">
        <title>Complete genome sequence of Desulfocapsa sulfexigens, a marine deltaproteobacterium specialized in disproportionating inorganic sulfur compounds.</title>
        <authorList>
            <person name="Finster K.W."/>
            <person name="Kjeldsen K.U."/>
            <person name="Kube M."/>
            <person name="Reinhardt R."/>
            <person name="Mussmann M."/>
            <person name="Amann R."/>
            <person name="Schreiber L."/>
        </authorList>
    </citation>
    <scope>NUCLEOTIDE SEQUENCE [LARGE SCALE GENOMIC DNA]</scope>
    <source>
        <strain evidence="11">DSM 10523 / SB164P1</strain>
    </source>
</reference>
<keyword evidence="3 8" id="KW-0699">rRNA-binding</keyword>